<dbReference type="KEGG" id="amyt:AMYT_a0150"/>
<gene>
    <name evidence="1" type="ORF">CP985_13625</name>
</gene>
<accession>A0AAX2AG61</accession>
<dbReference type="EMBL" id="NXID01000066">
    <property type="protein sequence ID" value="RXK12990.1"/>
    <property type="molecule type" value="Genomic_DNA"/>
</dbReference>
<dbReference type="Proteomes" id="UP000290092">
    <property type="component" value="Unassembled WGS sequence"/>
</dbReference>
<evidence type="ECO:0000313" key="2">
    <source>
        <dbReference type="Proteomes" id="UP000290092"/>
    </source>
</evidence>
<keyword evidence="2" id="KW-1185">Reference proteome</keyword>
<dbReference type="AlphaFoldDB" id="A0AAX2AG61"/>
<proteinExistence type="predicted"/>
<evidence type="ECO:0000313" key="1">
    <source>
        <dbReference type="EMBL" id="RXK12990.1"/>
    </source>
</evidence>
<organism evidence="1 2">
    <name type="scientific">Malaciobacter mytili LMG 24559</name>
    <dbReference type="NCBI Taxonomy" id="1032238"/>
    <lineage>
        <taxon>Bacteria</taxon>
        <taxon>Pseudomonadati</taxon>
        <taxon>Campylobacterota</taxon>
        <taxon>Epsilonproteobacteria</taxon>
        <taxon>Campylobacterales</taxon>
        <taxon>Arcobacteraceae</taxon>
        <taxon>Malaciobacter</taxon>
    </lineage>
</organism>
<dbReference type="RefSeq" id="WP_114843355.1">
    <property type="nucleotide sequence ID" value="NZ_CP031220.1"/>
</dbReference>
<sequence length="74" mass="8667">MLTVVLYLLNEDSPFESFKILSGVAKVEQEEYYIYFNRGNENEKIVNIKEIEKYEIYGSGCLVKSVDFTQNNMQ</sequence>
<reference evidence="1 2" key="1">
    <citation type="submission" date="2017-09" db="EMBL/GenBank/DDBJ databases">
        <title>Genomics of the genus Arcobacter.</title>
        <authorList>
            <person name="Perez-Cataluna A."/>
            <person name="Figueras M.J."/>
            <person name="Salas-Masso N."/>
        </authorList>
    </citation>
    <scope>NUCLEOTIDE SEQUENCE [LARGE SCALE GENOMIC DNA]</scope>
    <source>
        <strain evidence="1 2">CECT 7386</strain>
    </source>
</reference>
<comment type="caution">
    <text evidence="1">The sequence shown here is derived from an EMBL/GenBank/DDBJ whole genome shotgun (WGS) entry which is preliminary data.</text>
</comment>
<name>A0AAX2AG61_9BACT</name>
<protein>
    <submittedName>
        <fullName evidence="1">Uncharacterized protein</fullName>
    </submittedName>
</protein>